<evidence type="ECO:0000313" key="4">
    <source>
        <dbReference type="Proteomes" id="UP000319103"/>
    </source>
</evidence>
<accession>A0A540W4U3</accession>
<protein>
    <submittedName>
        <fullName evidence="3">DUF4406 domain-containing protein</fullName>
    </submittedName>
</protein>
<dbReference type="EMBL" id="VIGB01000003">
    <property type="protein sequence ID" value="TQF03947.1"/>
    <property type="molecule type" value="Genomic_DNA"/>
</dbReference>
<dbReference type="InterPro" id="IPR025518">
    <property type="entry name" value="DUF4406"/>
</dbReference>
<dbReference type="AlphaFoldDB" id="A0A540W4U3"/>
<name>A0A540W4U3_9ACTN</name>
<dbReference type="Pfam" id="PF14359">
    <property type="entry name" value="DUF4406"/>
    <property type="match status" value="1"/>
</dbReference>
<evidence type="ECO:0000256" key="1">
    <source>
        <dbReference type="SAM" id="MobiDB-lite"/>
    </source>
</evidence>
<evidence type="ECO:0000259" key="2">
    <source>
        <dbReference type="Pfam" id="PF19905"/>
    </source>
</evidence>
<proteinExistence type="predicted"/>
<gene>
    <name evidence="3" type="ORF">E6W39_19035</name>
</gene>
<feature type="domain" description="DUF6378" evidence="2">
    <location>
        <begin position="168"/>
        <end position="243"/>
    </location>
</feature>
<dbReference type="InterPro" id="IPR045958">
    <property type="entry name" value="DUF6378"/>
</dbReference>
<dbReference type="Pfam" id="PF19905">
    <property type="entry name" value="DUF6378"/>
    <property type="match status" value="1"/>
</dbReference>
<evidence type="ECO:0000313" key="3">
    <source>
        <dbReference type="EMBL" id="TQF03947.1"/>
    </source>
</evidence>
<organism evidence="3 4">
    <name type="scientific">Kitasatospora acidiphila</name>
    <dbReference type="NCBI Taxonomy" id="2567942"/>
    <lineage>
        <taxon>Bacteria</taxon>
        <taxon>Bacillati</taxon>
        <taxon>Actinomycetota</taxon>
        <taxon>Actinomycetes</taxon>
        <taxon>Kitasatosporales</taxon>
        <taxon>Streptomycetaceae</taxon>
        <taxon>Kitasatospora</taxon>
    </lineage>
</organism>
<keyword evidence="4" id="KW-1185">Reference proteome</keyword>
<feature type="region of interest" description="Disordered" evidence="1">
    <location>
        <begin position="1"/>
        <end position="40"/>
    </location>
</feature>
<dbReference type="Proteomes" id="UP000319103">
    <property type="component" value="Unassembled WGS sequence"/>
</dbReference>
<sequence>MPSGIWPTADVISRTPMRATRRSQPRRAWRRSSPSTMRSTEFPTFLTRLRTTSIGGKTLPDAVYISGPMRGLPNFNYDLFNSVADSLRQSGMVVLNPAENFDGDQSREISEYIRADVQMLLKASMIFLLPGWQDSEGARLEYLVAKALGLEIVHHADADPTEPAEMTAARIVRNGERQAVYGHPSDDFRRTAKEWSAVFGREVQPLEVAIGMVQLKLSRLIGTPGHRDSIIDAIGYMICYERIIQHG</sequence>
<comment type="caution">
    <text evidence="3">The sequence shown here is derived from an EMBL/GenBank/DDBJ whole genome shotgun (WGS) entry which is preliminary data.</text>
</comment>
<dbReference type="Gene3D" id="3.40.50.450">
    <property type="match status" value="1"/>
</dbReference>
<dbReference type="OrthoDB" id="2376767at2"/>
<reference evidence="3 4" key="1">
    <citation type="submission" date="2019-06" db="EMBL/GenBank/DDBJ databases">
        <title>Description of Kitasatospora acidophila sp. nov. isolated from pine grove soil, and reclassification of Streptomyces novaecaesareae to Kitasatospora novaeceasareae comb. nov.</title>
        <authorList>
            <person name="Kim M.J."/>
        </authorList>
    </citation>
    <scope>NUCLEOTIDE SEQUENCE [LARGE SCALE GENOMIC DNA]</scope>
    <source>
        <strain evidence="3 4">MMS16-CNU292</strain>
    </source>
</reference>
<feature type="compositionally biased region" description="Basic residues" evidence="1">
    <location>
        <begin position="19"/>
        <end position="30"/>
    </location>
</feature>
<dbReference type="SUPFAM" id="SSF52309">
    <property type="entry name" value="N-(deoxy)ribosyltransferase-like"/>
    <property type="match status" value="1"/>
</dbReference>